<organism evidence="3 4">
    <name type="scientific">Chryseobacterium taklimakanense</name>
    <dbReference type="NCBI Taxonomy" id="536441"/>
    <lineage>
        <taxon>Bacteria</taxon>
        <taxon>Pseudomonadati</taxon>
        <taxon>Bacteroidota</taxon>
        <taxon>Flavobacteriia</taxon>
        <taxon>Flavobacteriales</taxon>
        <taxon>Weeksellaceae</taxon>
        <taxon>Chryseobacterium group</taxon>
        <taxon>Chryseobacterium</taxon>
    </lineage>
</organism>
<evidence type="ECO:0000256" key="2">
    <source>
        <dbReference type="SAM" id="SignalP"/>
    </source>
</evidence>
<feature type="compositionally biased region" description="Polar residues" evidence="1">
    <location>
        <begin position="288"/>
        <end position="298"/>
    </location>
</feature>
<dbReference type="RefSeq" id="WP_095070786.1">
    <property type="nucleotide sequence ID" value="NZ_LT906465.1"/>
</dbReference>
<dbReference type="KEGG" id="ctak:4412677_00896"/>
<dbReference type="EMBL" id="LT906465">
    <property type="protein sequence ID" value="SNV41275.1"/>
    <property type="molecule type" value="Genomic_DNA"/>
</dbReference>
<protein>
    <submittedName>
        <fullName evidence="3">Uncharacterized protein</fullName>
    </submittedName>
</protein>
<gene>
    <name evidence="3" type="ORF">SAMEA4412677_00896</name>
</gene>
<feature type="region of interest" description="Disordered" evidence="1">
    <location>
        <begin position="321"/>
        <end position="353"/>
    </location>
</feature>
<dbReference type="Pfam" id="PF19777">
    <property type="entry name" value="DUF6263"/>
    <property type="match status" value="1"/>
</dbReference>
<dbReference type="PROSITE" id="PS51257">
    <property type="entry name" value="PROKAR_LIPOPROTEIN"/>
    <property type="match status" value="1"/>
</dbReference>
<proteinExistence type="predicted"/>
<sequence>MKKLAALAILSLAVVACKKDTKTITKTDPKTGEKVTVEVPVSDSANTPTAVVAANPAIKEVNGVYTQTFKLEKGATYPLTTYQRNVQTMTGPDGKSVSGTSNSTDEMSFTVNDFKDGVYDISINLLGKSNSQTANGKTVSVDTKSAAPADANLKMMWTMNKALVGNKLQMKMKENGEVVSISGFEPVYAKIGTAASGQIKDAKQKSAFVNSFKQSFNQNSIKEQFTKNLMILPKTGAKIGQSWTETENATPDGSVKLTTTYTLKSVDNGLMTVTVSGGIPKKSDKKSQQGMTHSISSELSQNGTVLVDQNTGWIKNQNVSVKTTQTESLSDGKQTQTMKSSTTSTVIVNPQNK</sequence>
<dbReference type="Proteomes" id="UP000215196">
    <property type="component" value="Chromosome 1"/>
</dbReference>
<keyword evidence="2" id="KW-0732">Signal</keyword>
<evidence type="ECO:0000313" key="3">
    <source>
        <dbReference type="EMBL" id="SNV41275.1"/>
    </source>
</evidence>
<name>A0A239X3J0_9FLAO</name>
<evidence type="ECO:0000313" key="4">
    <source>
        <dbReference type="Proteomes" id="UP000215196"/>
    </source>
</evidence>
<dbReference type="AlphaFoldDB" id="A0A239X3J0"/>
<evidence type="ECO:0000256" key="1">
    <source>
        <dbReference type="SAM" id="MobiDB-lite"/>
    </source>
</evidence>
<reference evidence="3 4" key="1">
    <citation type="submission" date="2017-06" db="EMBL/GenBank/DDBJ databases">
        <authorList>
            <consortium name="Pathogen Informatics"/>
        </authorList>
    </citation>
    <scope>NUCLEOTIDE SEQUENCE [LARGE SCALE GENOMIC DNA]</scope>
    <source>
        <strain evidence="3 4">NCTC13490</strain>
    </source>
</reference>
<keyword evidence="4" id="KW-1185">Reference proteome</keyword>
<dbReference type="InterPro" id="IPR046230">
    <property type="entry name" value="DUF6263"/>
</dbReference>
<accession>A0A239X3J0</accession>
<feature type="region of interest" description="Disordered" evidence="1">
    <location>
        <begin position="277"/>
        <end position="298"/>
    </location>
</feature>
<feature type="compositionally biased region" description="Low complexity" evidence="1">
    <location>
        <begin position="333"/>
        <end position="345"/>
    </location>
</feature>
<feature type="signal peptide" evidence="2">
    <location>
        <begin position="1"/>
        <end position="18"/>
    </location>
</feature>
<feature type="chain" id="PRO_5013280731" evidence="2">
    <location>
        <begin position="19"/>
        <end position="353"/>
    </location>
</feature>
<feature type="compositionally biased region" description="Polar residues" evidence="1">
    <location>
        <begin position="321"/>
        <end position="332"/>
    </location>
</feature>